<dbReference type="EMBL" id="CP036498">
    <property type="protein sequence ID" value="QUS39533.1"/>
    <property type="molecule type" value="Genomic_DNA"/>
</dbReference>
<gene>
    <name evidence="1" type="ORF">RPMA_12325</name>
</gene>
<proteinExistence type="predicted"/>
<evidence type="ECO:0008006" key="3">
    <source>
        <dbReference type="Google" id="ProtNLM"/>
    </source>
</evidence>
<keyword evidence="2" id="KW-1185">Reference proteome</keyword>
<dbReference type="RefSeq" id="WP_211913078.1">
    <property type="nucleotide sequence ID" value="NZ_CP036498.1"/>
</dbReference>
<evidence type="ECO:0000313" key="1">
    <source>
        <dbReference type="EMBL" id="QUS39533.1"/>
    </source>
</evidence>
<name>A0ABX8A718_9BRAD</name>
<dbReference type="Proteomes" id="UP000682843">
    <property type="component" value="Chromosome"/>
</dbReference>
<organism evidence="1 2">
    <name type="scientific">Tardiphaga alba</name>
    <dbReference type="NCBI Taxonomy" id="340268"/>
    <lineage>
        <taxon>Bacteria</taxon>
        <taxon>Pseudomonadati</taxon>
        <taxon>Pseudomonadota</taxon>
        <taxon>Alphaproteobacteria</taxon>
        <taxon>Hyphomicrobiales</taxon>
        <taxon>Nitrobacteraceae</taxon>
        <taxon>Tardiphaga</taxon>
    </lineage>
</organism>
<accession>A0ABX8A718</accession>
<reference evidence="1 2" key="1">
    <citation type="submission" date="2019-02" db="EMBL/GenBank/DDBJ databases">
        <title>Emended description of the genus Rhodopseudomonas and description of Rhodopseudomonas albus sp. nov., a non-phototrophic, heavy-metal-tolerant bacterium isolated from garden soil.</title>
        <authorList>
            <person name="Bao Z."/>
            <person name="Cao W.W."/>
            <person name="Sato Y."/>
            <person name="Nishizawa T."/>
            <person name="Zhao J."/>
            <person name="Guo Y."/>
            <person name="Ohta H."/>
        </authorList>
    </citation>
    <scope>NUCLEOTIDE SEQUENCE [LARGE SCALE GENOMIC DNA]</scope>
    <source>
        <strain evidence="1 2">SK50-23</strain>
    </source>
</reference>
<sequence>MIYITPTRTKPIEDDAQCRSFEIMDGNKRVGCTLTTHFETRDQASRYFHSNRPLLEQLARKKMATFGLDNGKIRLVHLP</sequence>
<protein>
    <recommendedName>
        <fullName evidence="3">DUF1488 domain-containing protein</fullName>
    </recommendedName>
</protein>
<evidence type="ECO:0000313" key="2">
    <source>
        <dbReference type="Proteomes" id="UP000682843"/>
    </source>
</evidence>